<dbReference type="InterPro" id="IPR013209">
    <property type="entry name" value="LNS2"/>
</dbReference>
<dbReference type="CTD" id="6758273"/>
<dbReference type="InterPro" id="IPR031315">
    <property type="entry name" value="LNS2/PITP"/>
</dbReference>
<dbReference type="SUPFAM" id="SSF56784">
    <property type="entry name" value="HAD-like"/>
    <property type="match status" value="1"/>
</dbReference>
<dbReference type="InterPro" id="IPR031703">
    <property type="entry name" value="Lipin_mid"/>
</dbReference>
<comment type="catalytic activity">
    <reaction evidence="1">
        <text>a 1,2-diacyl-sn-glycero-3-phosphate + H2O = a 1,2-diacyl-sn-glycerol + phosphate</text>
        <dbReference type="Rhea" id="RHEA:27429"/>
        <dbReference type="ChEBI" id="CHEBI:15377"/>
        <dbReference type="ChEBI" id="CHEBI:17815"/>
        <dbReference type="ChEBI" id="CHEBI:43474"/>
        <dbReference type="ChEBI" id="CHEBI:58608"/>
        <dbReference type="EC" id="3.1.3.4"/>
    </reaction>
    <physiologicalReaction direction="left-to-right" evidence="1">
        <dbReference type="Rhea" id="RHEA:27430"/>
    </physiologicalReaction>
</comment>
<evidence type="ECO:0000256" key="3">
    <source>
        <dbReference type="ARBA" id="ARBA00005476"/>
    </source>
</evidence>
<evidence type="ECO:0000313" key="8">
    <source>
        <dbReference type="EMBL" id="EDV20453.1"/>
    </source>
</evidence>
<dbReference type="EC" id="3.1.3.4" evidence="4"/>
<feature type="domain" description="LNS2/PITP" evidence="7">
    <location>
        <begin position="575"/>
        <end position="729"/>
    </location>
</feature>
<evidence type="ECO:0000256" key="4">
    <source>
        <dbReference type="ARBA" id="ARBA00012638"/>
    </source>
</evidence>
<dbReference type="GO" id="GO:0008195">
    <property type="term" value="F:phosphatidate phosphatase activity"/>
    <property type="evidence" value="ECO:0000318"/>
    <property type="project" value="GO_Central"/>
</dbReference>
<dbReference type="PANTHER" id="PTHR12181:SF12">
    <property type="entry name" value="PHOSPHATIDATE PHOSPHATASE"/>
    <property type="match status" value="1"/>
</dbReference>
<feature type="region of interest" description="Disordered" evidence="6">
    <location>
        <begin position="462"/>
        <end position="517"/>
    </location>
</feature>
<dbReference type="GO" id="GO:0003713">
    <property type="term" value="F:transcription coactivator activity"/>
    <property type="evidence" value="ECO:0000318"/>
    <property type="project" value="GO_Central"/>
</dbReference>
<dbReference type="Proteomes" id="UP000009022">
    <property type="component" value="Unassembled WGS sequence"/>
</dbReference>
<keyword evidence="9" id="KW-1185">Reference proteome</keyword>
<feature type="region of interest" description="Disordered" evidence="6">
    <location>
        <begin position="191"/>
        <end position="229"/>
    </location>
</feature>
<evidence type="ECO:0000259" key="7">
    <source>
        <dbReference type="SMART" id="SM00775"/>
    </source>
</evidence>
<dbReference type="GO" id="GO:0045944">
    <property type="term" value="P:positive regulation of transcription by RNA polymerase II"/>
    <property type="evidence" value="ECO:0000318"/>
    <property type="project" value="GO_Central"/>
</dbReference>
<evidence type="ECO:0000256" key="5">
    <source>
        <dbReference type="ARBA" id="ARBA00022801"/>
    </source>
</evidence>
<dbReference type="InParanoid" id="B3SA39"/>
<evidence type="ECO:0000256" key="1">
    <source>
        <dbReference type="ARBA" id="ARBA00001180"/>
    </source>
</evidence>
<dbReference type="OMA" id="XIKHESS"/>
<comment type="cofactor">
    <cofactor evidence="2">
        <name>Mg(2+)</name>
        <dbReference type="ChEBI" id="CHEBI:18420"/>
    </cofactor>
</comment>
<organism evidence="8 9">
    <name type="scientific">Trichoplax adhaerens</name>
    <name type="common">Trichoplax reptans</name>
    <dbReference type="NCBI Taxonomy" id="10228"/>
    <lineage>
        <taxon>Eukaryota</taxon>
        <taxon>Metazoa</taxon>
        <taxon>Placozoa</taxon>
        <taxon>Uniplacotomia</taxon>
        <taxon>Trichoplacea</taxon>
        <taxon>Trichoplacidae</taxon>
        <taxon>Trichoplax</taxon>
    </lineage>
</organism>
<feature type="region of interest" description="Disordered" evidence="6">
    <location>
        <begin position="269"/>
        <end position="292"/>
    </location>
</feature>
<proteinExistence type="inferred from homology"/>
<dbReference type="KEGG" id="tad:TRIADDRAFT_64321"/>
<dbReference type="eggNOG" id="KOG2116">
    <property type="taxonomic scope" value="Eukaryota"/>
</dbReference>
<accession>B3SA39</accession>
<dbReference type="GO" id="GO:0019432">
    <property type="term" value="P:triglyceride biosynthetic process"/>
    <property type="evidence" value="ECO:0000318"/>
    <property type="project" value="GO_Central"/>
</dbReference>
<feature type="region of interest" description="Disordered" evidence="6">
    <location>
        <begin position="106"/>
        <end position="126"/>
    </location>
</feature>
<dbReference type="Pfam" id="PF08235">
    <property type="entry name" value="LNS2"/>
    <property type="match status" value="1"/>
</dbReference>
<dbReference type="FunCoup" id="B3SA39">
    <property type="interactions" value="960"/>
</dbReference>
<dbReference type="SMART" id="SM00775">
    <property type="entry name" value="LNS2"/>
    <property type="match status" value="1"/>
</dbReference>
<comment type="similarity">
    <text evidence="3">Belongs to the lipin family.</text>
</comment>
<dbReference type="GO" id="GO:0009062">
    <property type="term" value="P:fatty acid catabolic process"/>
    <property type="evidence" value="ECO:0000318"/>
    <property type="project" value="GO_Central"/>
</dbReference>
<dbReference type="InterPro" id="IPR036412">
    <property type="entry name" value="HAD-like_sf"/>
</dbReference>
<sequence>MDYIGKLVSLTKEFYNGINPATLTGAIDVIVIEQPDGSYSCSPFHVRFGKLGVLRSRQKVVDIEINNQSVPDIFMKLGDAGEAFFVEETDAPVPSFLSTSPITTFADDSIEPSHRNPHSEQSISPSNDVKVDIENKGDTVIPVDGDHNKLNENALSDSEITAYSSISEAISIPSRKSEWEGLRDHDGERYLFSDGDISPTRSSPVDAIPLDSHTSPHSDTEVELHQSDTTYDDFEENWNWDKADKEKTKEYTENNGSLIRSMIKFISRKDSQKGEAPTEENDGGIYLSELSKPDVDPEVTAKYLRSNRSKKSNSYDSNEETSILQREMHRELSLPTVAATGSTSNNKVTHLSESLPMITPSLESENTSKDYADIAISSCGYNSAINDPNSQEKFNASVISYEEFCANPNRLFDDETVVRIADNYYTWQVAIPMVMSMMLYQQPLPQTQKSSIGSWFSWRSPSPTKKAQIDNKVPRKHRVSNGEISASDEGTDDESTGSKENIEANNNGKKSHGGDEVESFCSENYKKALRLSSDQLKKLNLKKGDNTITYSVSSKYQGTASVSASIYLWNYKDKIVISDIDGTITKSDVMGQILPVFGRDWTQNGVAEFFSKVKKNGYQFIYLSARSIGQSSITKNFLKSVTQGNINLPDGPLMLSPSSLIKSFHREVIEKKPEKFKIGCLRDLQKLFPENPYYSGFGNRLNDAFSYRAVGIPVGRIFTINTKGEIRNDLINTFQSSYMKLGELVDHMFPPILYSNVRTAEISRAEYNDFNYWKVPLANLNLNSEALEGVVLPHEINKKANKS</sequence>
<dbReference type="PANTHER" id="PTHR12181">
    <property type="entry name" value="LIPIN"/>
    <property type="match status" value="1"/>
</dbReference>
<name>B3SA39_TRIAD</name>
<reference evidence="8 9" key="1">
    <citation type="journal article" date="2008" name="Nature">
        <title>The Trichoplax genome and the nature of placozoans.</title>
        <authorList>
            <person name="Srivastava M."/>
            <person name="Begovic E."/>
            <person name="Chapman J."/>
            <person name="Putnam N.H."/>
            <person name="Hellsten U."/>
            <person name="Kawashima T."/>
            <person name="Kuo A."/>
            <person name="Mitros T."/>
            <person name="Salamov A."/>
            <person name="Carpenter M.L."/>
            <person name="Signorovitch A.Y."/>
            <person name="Moreno M.A."/>
            <person name="Kamm K."/>
            <person name="Grimwood J."/>
            <person name="Schmutz J."/>
            <person name="Shapiro H."/>
            <person name="Grigoriev I.V."/>
            <person name="Buss L.W."/>
            <person name="Schierwater B."/>
            <person name="Dellaporta S.L."/>
            <person name="Rokhsar D.S."/>
        </authorList>
    </citation>
    <scope>NUCLEOTIDE SEQUENCE [LARGE SCALE GENOMIC DNA]</scope>
    <source>
        <strain evidence="8 9">Grell-BS-1999</strain>
    </source>
</reference>
<dbReference type="OrthoDB" id="4567at2759"/>
<dbReference type="InterPro" id="IPR007651">
    <property type="entry name" value="Lipin_N"/>
</dbReference>
<keyword evidence="5" id="KW-0378">Hydrolase</keyword>
<gene>
    <name evidence="8" type="ORF">TRIADDRAFT_64321</name>
</gene>
<dbReference type="RefSeq" id="XP_002117147.1">
    <property type="nucleotide sequence ID" value="XM_002117111.1"/>
</dbReference>
<dbReference type="HOGENOM" id="CLU_002546_0_1_1"/>
<protein>
    <recommendedName>
        <fullName evidence="4">phosphatidate phosphatase</fullName>
        <ecNumber evidence="4">3.1.3.4</ecNumber>
    </recommendedName>
</protein>
<dbReference type="Pfam" id="PF16876">
    <property type="entry name" value="Lipin_mid"/>
    <property type="match status" value="1"/>
</dbReference>
<evidence type="ECO:0000313" key="9">
    <source>
        <dbReference type="Proteomes" id="UP000009022"/>
    </source>
</evidence>
<dbReference type="GeneID" id="6758273"/>
<dbReference type="PhylomeDB" id="B3SA39"/>
<evidence type="ECO:0000256" key="2">
    <source>
        <dbReference type="ARBA" id="ARBA00001946"/>
    </source>
</evidence>
<dbReference type="AlphaFoldDB" id="B3SA39"/>
<dbReference type="GO" id="GO:0032869">
    <property type="term" value="P:cellular response to insulin stimulus"/>
    <property type="evidence" value="ECO:0000318"/>
    <property type="project" value="GO_Central"/>
</dbReference>
<dbReference type="InterPro" id="IPR026058">
    <property type="entry name" value="LIPIN"/>
</dbReference>
<feature type="compositionally biased region" description="Basic and acidic residues" evidence="6">
    <location>
        <begin position="214"/>
        <end position="226"/>
    </location>
</feature>
<dbReference type="STRING" id="10228.B3SA39"/>
<dbReference type="Pfam" id="PF04571">
    <property type="entry name" value="Lipin_N"/>
    <property type="match status" value="1"/>
</dbReference>
<dbReference type="GO" id="GO:0005634">
    <property type="term" value="C:nucleus"/>
    <property type="evidence" value="ECO:0000318"/>
    <property type="project" value="GO_Central"/>
</dbReference>
<dbReference type="EMBL" id="DS985260">
    <property type="protein sequence ID" value="EDV20453.1"/>
    <property type="molecule type" value="Genomic_DNA"/>
</dbReference>
<evidence type="ECO:0000256" key="6">
    <source>
        <dbReference type="SAM" id="MobiDB-lite"/>
    </source>
</evidence>